<gene>
    <name evidence="4" type="ORF">APICC_06216</name>
</gene>
<dbReference type="EMBL" id="KZ288256">
    <property type="protein sequence ID" value="PBC30536.1"/>
    <property type="molecule type" value="Genomic_DNA"/>
</dbReference>
<evidence type="ECO:0000313" key="4">
    <source>
        <dbReference type="EMBL" id="PBC30536.1"/>
    </source>
</evidence>
<dbReference type="PANTHER" id="PTHR14919">
    <property type="entry name" value="KPL2-RELATED"/>
    <property type="match status" value="1"/>
</dbReference>
<dbReference type="InterPro" id="IPR027417">
    <property type="entry name" value="P-loop_NTPase"/>
</dbReference>
<accession>A0A2A3EHA2</accession>
<evidence type="ECO:0000259" key="3">
    <source>
        <dbReference type="Pfam" id="PF24082"/>
    </source>
</evidence>
<dbReference type="InterPro" id="IPR054517">
    <property type="entry name" value="SPEF2_D5"/>
</dbReference>
<dbReference type="InterPro" id="IPR052634">
    <property type="entry name" value="Sperm_flagellar-bone_growth"/>
</dbReference>
<feature type="domain" description="SPEF2 C-terminal" evidence="3">
    <location>
        <begin position="1555"/>
        <end position="1616"/>
    </location>
</feature>
<dbReference type="Pfam" id="PF22946">
    <property type="entry name" value="SPEF2_D5"/>
    <property type="match status" value="1"/>
</dbReference>
<protein>
    <submittedName>
        <fullName evidence="4">Sperm flagellar protein</fullName>
    </submittedName>
</protein>
<dbReference type="InterPro" id="IPR056199">
    <property type="entry name" value="SPEF2_C"/>
</dbReference>
<name>A0A2A3EHA2_APICC</name>
<keyword evidence="4" id="KW-0969">Cilium</keyword>
<evidence type="ECO:0000256" key="1">
    <source>
        <dbReference type="SAM" id="MobiDB-lite"/>
    </source>
</evidence>
<dbReference type="STRING" id="94128.A0A2A3EHA2"/>
<dbReference type="PANTHER" id="PTHR14919:SF0">
    <property type="entry name" value="SPERM FLAGELLAR PROTEIN 2"/>
    <property type="match status" value="1"/>
</dbReference>
<reference evidence="4 5" key="1">
    <citation type="submission" date="2014-07" db="EMBL/GenBank/DDBJ databases">
        <title>Genomic and transcriptomic analysis on Apis cerana provide comprehensive insights into honey bee biology.</title>
        <authorList>
            <person name="Diao Q."/>
            <person name="Sun L."/>
            <person name="Zheng H."/>
            <person name="Zheng H."/>
            <person name="Xu S."/>
            <person name="Wang S."/>
            <person name="Zeng Z."/>
            <person name="Hu F."/>
            <person name="Su S."/>
            <person name="Wu J."/>
        </authorList>
    </citation>
    <scope>NUCLEOTIDE SEQUENCE [LARGE SCALE GENOMIC DNA]</scope>
    <source>
        <tissue evidence="4">Pupae without intestine</tissue>
    </source>
</reference>
<dbReference type="Pfam" id="PF24082">
    <property type="entry name" value="SPEF2_C"/>
    <property type="match status" value="2"/>
</dbReference>
<keyword evidence="5" id="KW-1185">Reference proteome</keyword>
<proteinExistence type="predicted"/>
<organism evidence="4 5">
    <name type="scientific">Apis cerana cerana</name>
    <name type="common">Oriental honeybee</name>
    <dbReference type="NCBI Taxonomy" id="94128"/>
    <lineage>
        <taxon>Eukaryota</taxon>
        <taxon>Metazoa</taxon>
        <taxon>Ecdysozoa</taxon>
        <taxon>Arthropoda</taxon>
        <taxon>Hexapoda</taxon>
        <taxon>Insecta</taxon>
        <taxon>Pterygota</taxon>
        <taxon>Neoptera</taxon>
        <taxon>Endopterygota</taxon>
        <taxon>Hymenoptera</taxon>
        <taxon>Apocrita</taxon>
        <taxon>Aculeata</taxon>
        <taxon>Apoidea</taxon>
        <taxon>Anthophila</taxon>
        <taxon>Apidae</taxon>
        <taxon>Apis</taxon>
    </lineage>
</organism>
<dbReference type="Proteomes" id="UP000242457">
    <property type="component" value="Unassembled WGS sequence"/>
</dbReference>
<dbReference type="Gene3D" id="3.40.50.300">
    <property type="entry name" value="P-loop containing nucleotide triphosphate hydrolases"/>
    <property type="match status" value="1"/>
</dbReference>
<feature type="domain" description="CPC1/SPEF2" evidence="2">
    <location>
        <begin position="298"/>
        <end position="431"/>
    </location>
</feature>
<feature type="domain" description="SPEF2 C-terminal" evidence="3">
    <location>
        <begin position="1379"/>
        <end position="1525"/>
    </location>
</feature>
<keyword evidence="4" id="KW-0966">Cell projection</keyword>
<feature type="region of interest" description="Disordered" evidence="1">
    <location>
        <begin position="617"/>
        <end position="638"/>
    </location>
</feature>
<dbReference type="OrthoDB" id="62528at2759"/>
<sequence length="1819" mass="214651">MGDILRNWIQARLGILTDLRPEVFGYYTRDGSLLAQILHSYDIITQDQLDTIIVTQDPALCRVNLRHLSFWLRFVTIKMDEDLIEEISCGKGTTSLRLFYKVYLCLESKDRLHFITLQKEREKFVPQSKKFDVIRVCEDPPPYQPSENKLSKKLVKGQDVIHWHQRKVPKMLRSYIKKKHIGVVQSKCVNDADPCSVFETEEFQKKQSKELDQFAMKHLVLKKKLDKDEEESEEDLKPIGDDADMAKSYVEWLKNRKKQAVTFSALKSKMQKNIISKLWERMSEKQDRTLDEELAKRVLDQSRYEKQIMTKLCEIREQKNIMAENQRVVEDIILHANEMEDRAKHYRSIDLVTANEKDMKIECQRMCELRLRLHKMKIEKIRKKHWSLCQKVIEDLLAIAFNICEHRQLNNGQVPLTLISEWRRLFLKSEPIVEKKVPFDLDTPKRELETFIKADDWSKHVKIEILQDTLFDDYMGLNEPWNFLLSELDEKSYEILKLGHLVLGYIVHRLLGGLYARPPDPSKRLKIKTKDISIVLGIEDSRAFETLSLLLEQSNFQLIRMEDAINHCLQQYKKEMADFKYIDLNIILATTQLIDVQMDPCSTKHVKHSRWADEVSIATPEPQNQNPNPNPKKVNKHVKDKTPSIKIHEEEESNIKHKQTQTPRNIPYDDIDPILTDTAHIGKWTYEFLTLGEPITNDLGTKIIIEYLKSKTAAKGWVFIDYPNSYDQMSWLETTLMGTSPPPNPKELEIKDINVEDIEVIKPRIIFEDKSDPYIIQRHSKILPSSILDQIYEFKDNTFATLFVRMKQQPRDFEKGHRMYEKIDEQTPPVDSFYAFHKIAHVFHYSSFDLPTLKKLARLILGYPRKMSKELFGDILELLELDPKRLPVTKEAVIRRLVSDEEFAELELVRDVDEEEEDIKHEIVSEEFQLEYELKPPKPGESHWQWINFPLPSTLLQNMAKLWEILEDVYIEEVKELLYLKSVHSSSIIPYTGFLYKNAIEFIKRPDHKQDMIYEFQQAFNSIDMDARKEVDVKCELHRRVADFQADLWDICDDRRRVAEDERKRYVSFEWAIQEAVILYDIFIGLIQAEIDRCIDTQHLLQDYYMGMLKKPLRELGVSKVMLNKIEVKTTEYDEEEEDEEEESLIYEEKLTDRKKKERPKFKPELQAQISQPPIAICRFDIQKEINQVLLDRNKTIVNVEDTCMFKGLMKNIVYAREIMDALYIAIQETIKREQTAFKGKDLFFTDSAESISNTEKVTSRIQDLFLEWRYVSDYEIIRIRQKLESIVNVARLDFDFLMNTMQRTFHGIYDAIIDRYWQEMKSVNEMINVFCFAIEEGKMLEKEMELKGEKFIIKSNVYVVKVKPEKPKKLKEHPSMRFRIIKLSRLMDMFKRVAPIGIMCERTLVYILQDLVCHGHEEGEPMMLPCRWYDLYPEDISNLIHKIFKSVNYVDWREFIVYAMDIPYPTCREILITRDRLRIQDYELKEVVTLAQYQRTSFWFFESTENLINLTHLREEIDKLDMYEEEYYHFGVDKISILSKGIQRAYIMPQTLKASCLDPEEALRRLLAKDLLGQMYMIDCELINYTALLLAFCKDKNPRNGFAMALALAIGNPVCTDMEEGEKYVKELLQQKQLAHDLGTTLLKIEEAVKVAKLLINYILQKVEKIIEHRELYGDEGPPFDETIYPEGEEMEGFEEEIEYEIETPPELSELIIYWISLDLCLTVLAAALPWYLLLQPDIIGPYPSMHEKLASVFEELRDKELNHDKNIVLAHRFLNHDFTKRLLTDVSKFTIKDMKTIVEEVILERENAKNQQNAKSS</sequence>
<evidence type="ECO:0000313" key="5">
    <source>
        <dbReference type="Proteomes" id="UP000242457"/>
    </source>
</evidence>
<keyword evidence="4" id="KW-0282">Flagellum</keyword>
<evidence type="ECO:0000259" key="2">
    <source>
        <dbReference type="Pfam" id="PF22946"/>
    </source>
</evidence>